<dbReference type="InterPro" id="IPR050275">
    <property type="entry name" value="PGM_Phosphatase"/>
</dbReference>
<dbReference type="RefSeq" id="WP_311620605.1">
    <property type="nucleotide sequence ID" value="NZ_JAVREV010000019.1"/>
</dbReference>
<dbReference type="Gene3D" id="3.40.50.1240">
    <property type="entry name" value="Phosphoglycerate mutase-like"/>
    <property type="match status" value="1"/>
</dbReference>
<protein>
    <submittedName>
        <fullName evidence="1">Histidine phosphatase family protein</fullName>
        <ecNumber evidence="1">3.1.3.-</ecNumber>
    </submittedName>
</protein>
<accession>A0ABU2SBU6</accession>
<comment type="caution">
    <text evidence="1">The sequence shown here is derived from an EMBL/GenBank/DDBJ whole genome shotgun (WGS) entry which is preliminary data.</text>
</comment>
<dbReference type="EMBL" id="JAVREV010000019">
    <property type="protein sequence ID" value="MDT0446453.1"/>
    <property type="molecule type" value="Genomic_DNA"/>
</dbReference>
<dbReference type="GO" id="GO:0016787">
    <property type="term" value="F:hydrolase activity"/>
    <property type="evidence" value="ECO:0007669"/>
    <property type="project" value="UniProtKB-KW"/>
</dbReference>
<dbReference type="InterPro" id="IPR029033">
    <property type="entry name" value="His_PPase_superfam"/>
</dbReference>
<dbReference type="InterPro" id="IPR013078">
    <property type="entry name" value="His_Pase_superF_clade-1"/>
</dbReference>
<dbReference type="Proteomes" id="UP001183615">
    <property type="component" value="Unassembled WGS sequence"/>
</dbReference>
<sequence>MRTLYVVTHPEATHHVEGVVGGWHDSQLTPAGVRAAAFIAQALRAQVPDGTEVELFSSDLQRTRRTAEEVAELFGVKPVLDRRLREKSYGSAGGRPQEWLDRRFVPPPAVGERLEHDEGVAGAETKAAWARRIYAAMDDILQSPCEHQIIVTHGGSLTFVVASWIKMPIESVGYASFRVPSGSITTLREDDFFHNRQVVSLGDSRHLDSTADG</sequence>
<dbReference type="SUPFAM" id="SSF53254">
    <property type="entry name" value="Phosphoglycerate mutase-like"/>
    <property type="match status" value="1"/>
</dbReference>
<dbReference type="EC" id="3.1.3.-" evidence="1"/>
<organism evidence="1 2">
    <name type="scientific">Streptomyces johnsoniae</name>
    <dbReference type="NCBI Taxonomy" id="3075532"/>
    <lineage>
        <taxon>Bacteria</taxon>
        <taxon>Bacillati</taxon>
        <taxon>Actinomycetota</taxon>
        <taxon>Actinomycetes</taxon>
        <taxon>Kitasatosporales</taxon>
        <taxon>Streptomycetaceae</taxon>
        <taxon>Streptomyces</taxon>
    </lineage>
</organism>
<proteinExistence type="predicted"/>
<dbReference type="CDD" id="cd07067">
    <property type="entry name" value="HP_PGM_like"/>
    <property type="match status" value="1"/>
</dbReference>
<name>A0ABU2SBU6_9ACTN</name>
<evidence type="ECO:0000313" key="1">
    <source>
        <dbReference type="EMBL" id="MDT0446453.1"/>
    </source>
</evidence>
<reference evidence="2" key="1">
    <citation type="submission" date="2023-07" db="EMBL/GenBank/DDBJ databases">
        <title>30 novel species of actinomycetes from the DSMZ collection.</title>
        <authorList>
            <person name="Nouioui I."/>
        </authorList>
    </citation>
    <scope>NUCLEOTIDE SEQUENCE [LARGE SCALE GENOMIC DNA]</scope>
    <source>
        <strain evidence="2">DSM 41886</strain>
    </source>
</reference>
<evidence type="ECO:0000313" key="2">
    <source>
        <dbReference type="Proteomes" id="UP001183615"/>
    </source>
</evidence>
<keyword evidence="1" id="KW-0378">Hydrolase</keyword>
<dbReference type="PANTHER" id="PTHR48100">
    <property type="entry name" value="BROAD-SPECIFICITY PHOSPHATASE YOR283W-RELATED"/>
    <property type="match status" value="1"/>
</dbReference>
<dbReference type="SMART" id="SM00855">
    <property type="entry name" value="PGAM"/>
    <property type="match status" value="1"/>
</dbReference>
<gene>
    <name evidence="1" type="ORF">RM779_28225</name>
</gene>
<keyword evidence="2" id="KW-1185">Reference proteome</keyword>
<dbReference type="Pfam" id="PF00300">
    <property type="entry name" value="His_Phos_1"/>
    <property type="match status" value="1"/>
</dbReference>
<dbReference type="PANTHER" id="PTHR48100:SF1">
    <property type="entry name" value="HISTIDINE PHOSPHATASE FAMILY PROTEIN-RELATED"/>
    <property type="match status" value="1"/>
</dbReference>